<evidence type="ECO:0000256" key="7">
    <source>
        <dbReference type="SAM" id="SignalP"/>
    </source>
</evidence>
<dbReference type="InterPro" id="IPR001881">
    <property type="entry name" value="EGF-like_Ca-bd_dom"/>
</dbReference>
<dbReference type="FunFam" id="2.10.25.10:FF:000628">
    <property type="entry name" value="Wall-associated receptor kinase 2"/>
    <property type="match status" value="1"/>
</dbReference>
<gene>
    <name evidence="9" type="ORF">FPE_LOCUS25588</name>
</gene>
<organism evidence="9 10">
    <name type="scientific">Fraxinus pennsylvanica</name>
    <dbReference type="NCBI Taxonomy" id="56036"/>
    <lineage>
        <taxon>Eukaryota</taxon>
        <taxon>Viridiplantae</taxon>
        <taxon>Streptophyta</taxon>
        <taxon>Embryophyta</taxon>
        <taxon>Tracheophyta</taxon>
        <taxon>Spermatophyta</taxon>
        <taxon>Magnoliopsida</taxon>
        <taxon>eudicotyledons</taxon>
        <taxon>Gunneridae</taxon>
        <taxon>Pentapetalae</taxon>
        <taxon>asterids</taxon>
        <taxon>lamiids</taxon>
        <taxon>Lamiales</taxon>
        <taxon>Oleaceae</taxon>
        <taxon>Oleeae</taxon>
        <taxon>Fraxinus</taxon>
    </lineage>
</organism>
<evidence type="ECO:0000256" key="2">
    <source>
        <dbReference type="ARBA" id="ARBA00022536"/>
    </source>
</evidence>
<dbReference type="PROSITE" id="PS00010">
    <property type="entry name" value="ASX_HYDROXYL"/>
    <property type="match status" value="1"/>
</dbReference>
<evidence type="ECO:0000256" key="4">
    <source>
        <dbReference type="ARBA" id="ARBA00022737"/>
    </source>
</evidence>
<dbReference type="SUPFAM" id="SSF57196">
    <property type="entry name" value="EGF/Laminin"/>
    <property type="match status" value="1"/>
</dbReference>
<dbReference type="PROSITE" id="PS01187">
    <property type="entry name" value="EGF_CA"/>
    <property type="match status" value="1"/>
</dbReference>
<keyword evidence="4" id="KW-0677">Repeat</keyword>
<comment type="caution">
    <text evidence="6">Lacks conserved residue(s) required for the propagation of feature annotation.</text>
</comment>
<dbReference type="AlphaFoldDB" id="A0AAD1ZYZ3"/>
<evidence type="ECO:0000259" key="8">
    <source>
        <dbReference type="PROSITE" id="PS50026"/>
    </source>
</evidence>
<reference evidence="9" key="1">
    <citation type="submission" date="2023-05" db="EMBL/GenBank/DDBJ databases">
        <authorList>
            <person name="Huff M."/>
        </authorList>
    </citation>
    <scope>NUCLEOTIDE SEQUENCE</scope>
</reference>
<evidence type="ECO:0000313" key="10">
    <source>
        <dbReference type="Proteomes" id="UP000834106"/>
    </source>
</evidence>
<proteinExistence type="predicted"/>
<dbReference type="GO" id="GO:0016020">
    <property type="term" value="C:membrane"/>
    <property type="evidence" value="ECO:0007669"/>
    <property type="project" value="UniProtKB-SubCell"/>
</dbReference>
<dbReference type="Pfam" id="PF07645">
    <property type="entry name" value="EGF_CA"/>
    <property type="match status" value="1"/>
</dbReference>
<protein>
    <recommendedName>
        <fullName evidence="8">EGF-like domain-containing protein</fullName>
    </recommendedName>
</protein>
<dbReference type="FunFam" id="2.10.25.10:FF:000038">
    <property type="entry name" value="Fibrillin 2"/>
    <property type="match status" value="1"/>
</dbReference>
<dbReference type="CDD" id="cd00054">
    <property type="entry name" value="EGF_CA"/>
    <property type="match status" value="1"/>
</dbReference>
<dbReference type="Gene3D" id="2.10.25.10">
    <property type="entry name" value="Laminin"/>
    <property type="match status" value="1"/>
</dbReference>
<evidence type="ECO:0000313" key="9">
    <source>
        <dbReference type="EMBL" id="CAI9778158.1"/>
    </source>
</evidence>
<dbReference type="InterPro" id="IPR049883">
    <property type="entry name" value="NOTCH1_EGF-like"/>
</dbReference>
<keyword evidence="10" id="KW-1185">Reference proteome</keyword>
<dbReference type="SMART" id="SM00181">
    <property type="entry name" value="EGF"/>
    <property type="match status" value="2"/>
</dbReference>
<dbReference type="InterPro" id="IPR025287">
    <property type="entry name" value="WAK_GUB"/>
</dbReference>
<feature type="chain" id="PRO_5041955350" description="EGF-like domain-containing protein" evidence="7">
    <location>
        <begin position="30"/>
        <end position="423"/>
    </location>
</feature>
<evidence type="ECO:0000256" key="5">
    <source>
        <dbReference type="ARBA" id="ARBA00023157"/>
    </source>
</evidence>
<dbReference type="PROSITE" id="PS50026">
    <property type="entry name" value="EGF_3"/>
    <property type="match status" value="1"/>
</dbReference>
<dbReference type="PANTHER" id="PTHR33491">
    <property type="entry name" value="OSJNBA0016N04.9 PROTEIN"/>
    <property type="match status" value="1"/>
</dbReference>
<dbReference type="InterPro" id="IPR000742">
    <property type="entry name" value="EGF"/>
</dbReference>
<comment type="subcellular location">
    <subcellularLocation>
        <location evidence="1">Membrane</location>
        <topology evidence="1">Single-pass membrane protein</topology>
    </subcellularLocation>
</comment>
<dbReference type="Pfam" id="PF13947">
    <property type="entry name" value="GUB_WAK_bind"/>
    <property type="match status" value="1"/>
</dbReference>
<keyword evidence="5" id="KW-1015">Disulfide bond</keyword>
<feature type="signal peptide" evidence="7">
    <location>
        <begin position="1"/>
        <end position="29"/>
    </location>
</feature>
<dbReference type="InterPro" id="IPR018097">
    <property type="entry name" value="EGF_Ca-bd_CS"/>
</dbReference>
<dbReference type="GO" id="GO:0005509">
    <property type="term" value="F:calcium ion binding"/>
    <property type="evidence" value="ECO:0007669"/>
    <property type="project" value="InterPro"/>
</dbReference>
<dbReference type="SMART" id="SM00179">
    <property type="entry name" value="EGF_CA"/>
    <property type="match status" value="1"/>
</dbReference>
<name>A0AAD1ZYZ3_9LAMI</name>
<feature type="domain" description="EGF-like" evidence="8">
    <location>
        <begin position="300"/>
        <end position="334"/>
    </location>
</feature>
<evidence type="ECO:0000256" key="6">
    <source>
        <dbReference type="PROSITE-ProRule" id="PRU00076"/>
    </source>
</evidence>
<dbReference type="GO" id="GO:0030247">
    <property type="term" value="F:polysaccharide binding"/>
    <property type="evidence" value="ECO:0007669"/>
    <property type="project" value="InterPro"/>
</dbReference>
<evidence type="ECO:0000256" key="3">
    <source>
        <dbReference type="ARBA" id="ARBA00022729"/>
    </source>
</evidence>
<accession>A0AAD1ZYZ3</accession>
<dbReference type="InterPro" id="IPR000152">
    <property type="entry name" value="EGF-type_Asp/Asn_hydroxyl_site"/>
</dbReference>
<dbReference type="Proteomes" id="UP000834106">
    <property type="component" value="Chromosome 15"/>
</dbReference>
<sequence length="423" mass="46759">MGLHLHLHLLQAQLLVSILLIFVSRSVSTQSNFQIAKPNCRDHCGNVSIPFPFGTREGCYLDETFLVTCNETHYDPPKPFLGDSNIDITSISLKGQMRVMQFIAEDCYSRDGTRVSNNEPWIIMPDGFTVSNTANKFFVIGCDTEAYVSGSLYNRKYQTGCSSTCNDEDDLVEGSCFGLGCCQMSIPKQAWEVEVKLRSFNNFTNVSYFNNCSYGFLTEESGFTFSASSLSDLRNVEELPMVVDWAVGERTCDEARNDISSYACKSEKSECYEPDNGYGYRCRCQKGYEGNPYLEDGCKDIDECKDQTLHNCAKQCNNTPGGFNCVCPKGYHGDGKKDGRGCIRGQSLVFKVATGISLGITLIVLAIWGLCSWNQTEPNEEESESLLSGKMNAFAIANGEGSSTAIGYDSMRDHIILPMGGGR</sequence>
<evidence type="ECO:0000256" key="1">
    <source>
        <dbReference type="ARBA" id="ARBA00004167"/>
    </source>
</evidence>
<keyword evidence="2 6" id="KW-0245">EGF-like domain</keyword>
<keyword evidence="3 7" id="KW-0732">Signal</keyword>
<dbReference type="EMBL" id="OU503050">
    <property type="protein sequence ID" value="CAI9778158.1"/>
    <property type="molecule type" value="Genomic_DNA"/>
</dbReference>